<evidence type="ECO:0008006" key="5">
    <source>
        <dbReference type="Google" id="ProtNLM"/>
    </source>
</evidence>
<evidence type="ECO:0000313" key="4">
    <source>
        <dbReference type="Proteomes" id="UP001215280"/>
    </source>
</evidence>
<accession>A0AAD7HA99</accession>
<evidence type="ECO:0000313" key="3">
    <source>
        <dbReference type="EMBL" id="KAJ7715578.1"/>
    </source>
</evidence>
<dbReference type="Pfam" id="PF18718">
    <property type="entry name" value="CxC5"/>
    <property type="match status" value="1"/>
</dbReference>
<feature type="domain" description="CxC6 like cysteine cluster associated with KDZ" evidence="2">
    <location>
        <begin position="362"/>
        <end position="428"/>
    </location>
</feature>
<evidence type="ECO:0000259" key="1">
    <source>
        <dbReference type="Pfam" id="PF18718"/>
    </source>
</evidence>
<dbReference type="Pfam" id="PF18721">
    <property type="entry name" value="CxC6"/>
    <property type="match status" value="1"/>
</dbReference>
<reference evidence="3" key="1">
    <citation type="submission" date="2023-03" db="EMBL/GenBank/DDBJ databases">
        <title>Massive genome expansion in bonnet fungi (Mycena s.s.) driven by repeated elements and novel gene families across ecological guilds.</title>
        <authorList>
            <consortium name="Lawrence Berkeley National Laboratory"/>
            <person name="Harder C.B."/>
            <person name="Miyauchi S."/>
            <person name="Viragh M."/>
            <person name="Kuo A."/>
            <person name="Thoen E."/>
            <person name="Andreopoulos B."/>
            <person name="Lu D."/>
            <person name="Skrede I."/>
            <person name="Drula E."/>
            <person name="Henrissat B."/>
            <person name="Morin E."/>
            <person name="Kohler A."/>
            <person name="Barry K."/>
            <person name="LaButti K."/>
            <person name="Morin E."/>
            <person name="Salamov A."/>
            <person name="Lipzen A."/>
            <person name="Mereny Z."/>
            <person name="Hegedus B."/>
            <person name="Baldrian P."/>
            <person name="Stursova M."/>
            <person name="Weitz H."/>
            <person name="Taylor A."/>
            <person name="Grigoriev I.V."/>
            <person name="Nagy L.G."/>
            <person name="Martin F."/>
            <person name="Kauserud H."/>
        </authorList>
    </citation>
    <scope>NUCLEOTIDE SEQUENCE</scope>
    <source>
        <strain evidence="3">CBHHK188m</strain>
    </source>
</reference>
<dbReference type="EMBL" id="JARJLG010000346">
    <property type="protein sequence ID" value="KAJ7715578.1"/>
    <property type="molecule type" value="Genomic_DNA"/>
</dbReference>
<dbReference type="InterPro" id="IPR041539">
    <property type="entry name" value="CxC5"/>
</dbReference>
<dbReference type="InterPro" id="IPR040898">
    <property type="entry name" value="CxC6"/>
</dbReference>
<name>A0AAD7HA99_9AGAR</name>
<proteinExistence type="predicted"/>
<comment type="caution">
    <text evidence="3">The sequence shown here is derived from an EMBL/GenBank/DDBJ whole genome shotgun (WGS) entry which is preliminary data.</text>
</comment>
<gene>
    <name evidence="3" type="ORF">DFH07DRAFT_1014705</name>
</gene>
<evidence type="ECO:0000259" key="2">
    <source>
        <dbReference type="Pfam" id="PF18721"/>
    </source>
</evidence>
<keyword evidence="4" id="KW-1185">Reference proteome</keyword>
<dbReference type="Proteomes" id="UP001215280">
    <property type="component" value="Unassembled WGS sequence"/>
</dbReference>
<feature type="domain" description="CxC5 like cysteine cluster associated with KDZ" evidence="1">
    <location>
        <begin position="142"/>
        <end position="249"/>
    </location>
</feature>
<protein>
    <recommendedName>
        <fullName evidence="5">CxC5 like cysteine cluster associated with KDZ domain-containing protein</fullName>
    </recommendedName>
</protein>
<sequence length="676" mass="76938">MGMSVRELIFVLELFFPPELAIQQAIYVLGVMISLYPILRLHLNQRQEPHQPIVTGWMKSFRALLTHAFVQEADGVEAWTTGINLAPEYAGYICGDLDRLYALLGLNENSPNDPASFLFRQPRPILSTSRLNCKFCPAGDLNLVPSLRRRRKGSTQSVWLLDSSFHWVLADIVVAPSHCAKCKADYYPDKITRVGQGRQRSELLEYDPEFIRVSKHGVWVHRRVAVAQEKALQRFHSGWSNFADWVNDTTDDINVTFTYRQSQRLFLEHWSRRLLIAHGKENIFTCDAFCTAKVLAETVRKVVGKNGGIVPMALSHGCIDCTHVKRYRQADHQPAPANLPETLAQQEAPPAGSPCGYIRLAVMDGKRLNHRKCALNDCQNPLVNYKNGRFCETHLHLRNTCGIIPCGRPVHSPGALTCDQQTHINWHKQYENRFHRMSFPGVQRVIRRQQEETRGPSLQVQLQALGDTPGEQVVHTFKAKSIYCLQTVQWACGVPIGWGKCYRSESTPQVLSILNKIWEDNPQSRPSFIGYDKACDLLRHIVTQDPNDLWLKTTKFIVDAWHYIGHRATDVLCRTRCNPAPTDGSQPDLVLTETDDNGVAHQTRAFNTETAEQLNSWLNGFESQLRQMTDVNYDFFVHVLMLLYAETVEKRVAEKGRELSEEFWNAVNGNAVDVEV</sequence>
<organism evidence="3 4">
    <name type="scientific">Mycena maculata</name>
    <dbReference type="NCBI Taxonomy" id="230809"/>
    <lineage>
        <taxon>Eukaryota</taxon>
        <taxon>Fungi</taxon>
        <taxon>Dikarya</taxon>
        <taxon>Basidiomycota</taxon>
        <taxon>Agaricomycotina</taxon>
        <taxon>Agaricomycetes</taxon>
        <taxon>Agaricomycetidae</taxon>
        <taxon>Agaricales</taxon>
        <taxon>Marasmiineae</taxon>
        <taxon>Mycenaceae</taxon>
        <taxon>Mycena</taxon>
    </lineage>
</organism>
<dbReference type="AlphaFoldDB" id="A0AAD7HA99"/>